<reference evidence="1 2" key="1">
    <citation type="submission" date="2017-03" db="EMBL/GenBank/DDBJ databases">
        <authorList>
            <person name="Afonso C.L."/>
            <person name="Miller P.J."/>
            <person name="Scott M.A."/>
            <person name="Spackman E."/>
            <person name="Goraichik I."/>
            <person name="Dimitrov K.M."/>
            <person name="Suarez D.L."/>
            <person name="Swayne D.E."/>
        </authorList>
    </citation>
    <scope>NUCLEOTIDE SEQUENCE [LARGE SCALE GENOMIC DNA]</scope>
    <source>
        <strain evidence="1 2">CECT 8397</strain>
    </source>
</reference>
<name>A0A1Y5TP04_9RHOB</name>
<organism evidence="1 2">
    <name type="scientific">Pseudooctadecabacter jejudonensis</name>
    <dbReference type="NCBI Taxonomy" id="1391910"/>
    <lineage>
        <taxon>Bacteria</taxon>
        <taxon>Pseudomonadati</taxon>
        <taxon>Pseudomonadota</taxon>
        <taxon>Alphaproteobacteria</taxon>
        <taxon>Rhodobacterales</taxon>
        <taxon>Paracoccaceae</taxon>
        <taxon>Pseudooctadecabacter</taxon>
    </lineage>
</organism>
<evidence type="ECO:0000313" key="1">
    <source>
        <dbReference type="EMBL" id="SLN64884.1"/>
    </source>
</evidence>
<dbReference type="EMBL" id="FWFT01000014">
    <property type="protein sequence ID" value="SLN64884.1"/>
    <property type="molecule type" value="Genomic_DNA"/>
</dbReference>
<protein>
    <submittedName>
        <fullName evidence="1">Uncharacterized protein</fullName>
    </submittedName>
</protein>
<dbReference type="AlphaFoldDB" id="A0A1Y5TP04"/>
<accession>A0A1Y5TP04</accession>
<evidence type="ECO:0000313" key="2">
    <source>
        <dbReference type="Proteomes" id="UP000193623"/>
    </source>
</evidence>
<keyword evidence="2" id="KW-1185">Reference proteome</keyword>
<sequence>MRAVAMATSLDASRVVRCQVTIFMYLCTDKPPV</sequence>
<dbReference type="Proteomes" id="UP000193623">
    <property type="component" value="Unassembled WGS sequence"/>
</dbReference>
<proteinExistence type="predicted"/>
<gene>
    <name evidence="1" type="ORF">PSJ8397_03403</name>
</gene>